<dbReference type="Pfam" id="PF00561">
    <property type="entry name" value="Abhydrolase_1"/>
    <property type="match status" value="1"/>
</dbReference>
<gene>
    <name evidence="4" type="ORF">FHR99_001150</name>
</gene>
<feature type="active site" description="Charge relay system" evidence="2">
    <location>
        <position position="146"/>
    </location>
</feature>
<proteinExistence type="inferred from homology"/>
<dbReference type="InterPro" id="IPR029058">
    <property type="entry name" value="AB_hydrolase_fold"/>
</dbReference>
<dbReference type="InterPro" id="IPR012020">
    <property type="entry name" value="ABHD4"/>
</dbReference>
<evidence type="ECO:0000259" key="3">
    <source>
        <dbReference type="Pfam" id="PF00561"/>
    </source>
</evidence>
<dbReference type="Gene3D" id="3.40.50.1820">
    <property type="entry name" value="alpha/beta hydrolase"/>
    <property type="match status" value="1"/>
</dbReference>
<dbReference type="RefSeq" id="WP_183409568.1">
    <property type="nucleotide sequence ID" value="NZ_JACHWY010000001.1"/>
</dbReference>
<keyword evidence="5" id="KW-1185">Reference proteome</keyword>
<organism evidence="4 5">
    <name type="scientific">Litorivivens lipolytica</name>
    <dbReference type="NCBI Taxonomy" id="1524264"/>
    <lineage>
        <taxon>Bacteria</taxon>
        <taxon>Pseudomonadati</taxon>
        <taxon>Pseudomonadota</taxon>
        <taxon>Gammaproteobacteria</taxon>
        <taxon>Litorivivens</taxon>
    </lineage>
</organism>
<dbReference type="InterPro" id="IPR050960">
    <property type="entry name" value="AB_hydrolase_4_sf"/>
</dbReference>
<evidence type="ECO:0000256" key="1">
    <source>
        <dbReference type="ARBA" id="ARBA00010884"/>
    </source>
</evidence>
<reference evidence="4 5" key="1">
    <citation type="submission" date="2020-08" db="EMBL/GenBank/DDBJ databases">
        <title>Genomic Encyclopedia of Type Strains, Phase III (KMG-III): the genomes of soil and plant-associated and newly described type strains.</title>
        <authorList>
            <person name="Whitman W."/>
        </authorList>
    </citation>
    <scope>NUCLEOTIDE SEQUENCE [LARGE SCALE GENOMIC DNA]</scope>
    <source>
        <strain evidence="4 5">CECT 8654</strain>
    </source>
</reference>
<comment type="caution">
    <text evidence="4">The sequence shown here is derived from an EMBL/GenBank/DDBJ whole genome shotgun (WGS) entry which is preliminary data.</text>
</comment>
<evidence type="ECO:0000313" key="5">
    <source>
        <dbReference type="Proteomes" id="UP000537130"/>
    </source>
</evidence>
<dbReference type="EMBL" id="JACHWY010000001">
    <property type="protein sequence ID" value="MBB3046914.1"/>
    <property type="molecule type" value="Genomic_DNA"/>
</dbReference>
<feature type="domain" description="AB hydrolase-1" evidence="3">
    <location>
        <begin position="67"/>
        <end position="303"/>
    </location>
</feature>
<dbReference type="InterPro" id="IPR000073">
    <property type="entry name" value="AB_hydrolase_1"/>
</dbReference>
<evidence type="ECO:0000256" key="2">
    <source>
        <dbReference type="PIRSR" id="PIRSR005211-1"/>
    </source>
</evidence>
<sequence length="323" mass="36404">MTSFHPPRLLRNAHLQSILASTRLRKLRIGPRARLLQQASREVLVECADGTRLVGEYAEAQGESKGLVILIHGWEGSSQSTYMLSAGSALYQAGYSVFRLNQRDHGPSHHLNRELFNSTRLSDVLGAIEWIQAEFPHETNYLAGFSLGGNFSLRVAANIEDRKISLDQVVAVCPVLNPVNTMEALDSGWWVYEKYFVRKWKRSLKTKLKHFPELGYEKDLLTLRSLREMNHFFVPRFTQFKDAPTYLLAYAIIGDALSNLQAPCHIIAAEDDPICGAEDLPNLAKHSNLTVESTAFGGHCGYVSNFKLDSWVDQRLLELFNPT</sequence>
<accession>A0A7W4W3V5</accession>
<name>A0A7W4W3V5_9GAMM</name>
<feature type="active site" description="Charge relay system" evidence="2">
    <location>
        <position position="272"/>
    </location>
</feature>
<dbReference type="AlphaFoldDB" id="A0A7W4W3V5"/>
<dbReference type="SUPFAM" id="SSF53474">
    <property type="entry name" value="alpha/beta-Hydrolases"/>
    <property type="match status" value="1"/>
</dbReference>
<protein>
    <recommendedName>
        <fullName evidence="3">AB hydrolase-1 domain-containing protein</fullName>
    </recommendedName>
</protein>
<evidence type="ECO:0000313" key="4">
    <source>
        <dbReference type="EMBL" id="MBB3046914.1"/>
    </source>
</evidence>
<dbReference type="GO" id="GO:0047372">
    <property type="term" value="F:monoacylglycerol lipase activity"/>
    <property type="evidence" value="ECO:0007669"/>
    <property type="project" value="TreeGrafter"/>
</dbReference>
<feature type="active site" description="Charge relay system" evidence="2">
    <location>
        <position position="299"/>
    </location>
</feature>
<dbReference type="PANTHER" id="PTHR10794:SF63">
    <property type="entry name" value="ALPHA_BETA HYDROLASE 1, ISOFORM A"/>
    <property type="match status" value="1"/>
</dbReference>
<dbReference type="PANTHER" id="PTHR10794">
    <property type="entry name" value="ABHYDROLASE DOMAIN-CONTAINING PROTEIN"/>
    <property type="match status" value="1"/>
</dbReference>
<dbReference type="GO" id="GO:0034338">
    <property type="term" value="F:short-chain carboxylesterase activity"/>
    <property type="evidence" value="ECO:0007669"/>
    <property type="project" value="TreeGrafter"/>
</dbReference>
<dbReference type="PIRSF" id="PIRSF005211">
    <property type="entry name" value="Ab_hydro_YheT"/>
    <property type="match status" value="1"/>
</dbReference>
<comment type="similarity">
    <text evidence="1">Belongs to the AB hydrolase superfamily. AB hydrolase 4 family.</text>
</comment>
<dbReference type="Proteomes" id="UP000537130">
    <property type="component" value="Unassembled WGS sequence"/>
</dbReference>